<dbReference type="EMBL" id="BPLQ01008199">
    <property type="protein sequence ID" value="GIY35813.1"/>
    <property type="molecule type" value="Genomic_DNA"/>
</dbReference>
<accession>A0AAV4SMZ3</accession>
<dbReference type="GO" id="GO:0046872">
    <property type="term" value="F:metal ion binding"/>
    <property type="evidence" value="ECO:0007669"/>
    <property type="project" value="UniProtKB-KW"/>
</dbReference>
<comment type="similarity">
    <text evidence="1">Belongs to the adrenodoxin/putidaredoxin family.</text>
</comment>
<dbReference type="InterPro" id="IPR001055">
    <property type="entry name" value="Adrenodoxin-like"/>
</dbReference>
<dbReference type="GO" id="GO:0051537">
    <property type="term" value="F:2 iron, 2 sulfur cluster binding"/>
    <property type="evidence" value="ECO:0007669"/>
    <property type="project" value="UniProtKB-KW"/>
</dbReference>
<evidence type="ECO:0000313" key="9">
    <source>
        <dbReference type="Proteomes" id="UP001054837"/>
    </source>
</evidence>
<sequence>MLPRLSCLFQNILFKAKPALKSDNELFSQSFFRNSWMLYTRSISSKANSQKENENRPETENLETETQGEKVKFYILISKTGEKVEVEGNIGDNVMRVATANDVGMEGACEGTLACTTCHVYVEERIEEILSEPSREEEDLLDQASFLKPNSRLSCQIKITKELEGAVFALPLGTVNMYVDKDPPKKKS</sequence>
<reference evidence="8 9" key="1">
    <citation type="submission" date="2021-06" db="EMBL/GenBank/DDBJ databases">
        <title>Caerostris darwini draft genome.</title>
        <authorList>
            <person name="Kono N."/>
            <person name="Arakawa K."/>
        </authorList>
    </citation>
    <scope>NUCLEOTIDE SEQUENCE [LARGE SCALE GENOMIC DNA]</scope>
</reference>
<dbReference type="Proteomes" id="UP001054837">
    <property type="component" value="Unassembled WGS sequence"/>
</dbReference>
<comment type="caution">
    <text evidence="8">The sequence shown here is derived from an EMBL/GenBank/DDBJ whole genome shotgun (WGS) entry which is preliminary data.</text>
</comment>
<evidence type="ECO:0000256" key="5">
    <source>
        <dbReference type="ARBA" id="ARBA00023014"/>
    </source>
</evidence>
<keyword evidence="3" id="KW-0479">Metal-binding</keyword>
<dbReference type="InterPro" id="IPR001041">
    <property type="entry name" value="2Fe-2S_ferredoxin-type"/>
</dbReference>
<keyword evidence="2" id="KW-0001">2Fe-2S</keyword>
<evidence type="ECO:0000256" key="2">
    <source>
        <dbReference type="ARBA" id="ARBA00022714"/>
    </source>
</evidence>
<dbReference type="AlphaFoldDB" id="A0AAV4SMZ3"/>
<dbReference type="PROSITE" id="PS51085">
    <property type="entry name" value="2FE2S_FER_2"/>
    <property type="match status" value="1"/>
</dbReference>
<gene>
    <name evidence="8" type="primary">FDX2</name>
    <name evidence="8" type="ORF">CDAR_404061</name>
</gene>
<dbReference type="GO" id="GO:0140647">
    <property type="term" value="P:P450-containing electron transport chain"/>
    <property type="evidence" value="ECO:0007669"/>
    <property type="project" value="InterPro"/>
</dbReference>
<evidence type="ECO:0000256" key="3">
    <source>
        <dbReference type="ARBA" id="ARBA00022723"/>
    </source>
</evidence>
<dbReference type="PROSITE" id="PS00814">
    <property type="entry name" value="ADX"/>
    <property type="match status" value="1"/>
</dbReference>
<evidence type="ECO:0000256" key="6">
    <source>
        <dbReference type="ARBA" id="ARBA00034078"/>
    </source>
</evidence>
<name>A0AAV4SMZ3_9ARAC</name>
<keyword evidence="5" id="KW-0411">Iron-sulfur</keyword>
<dbReference type="PANTHER" id="PTHR23426">
    <property type="entry name" value="FERREDOXIN/ADRENODOXIN"/>
    <property type="match status" value="1"/>
</dbReference>
<dbReference type="Gene3D" id="3.10.20.30">
    <property type="match status" value="1"/>
</dbReference>
<evidence type="ECO:0000256" key="1">
    <source>
        <dbReference type="ARBA" id="ARBA00010914"/>
    </source>
</evidence>
<dbReference type="InterPro" id="IPR036010">
    <property type="entry name" value="2Fe-2S_ferredoxin-like_sf"/>
</dbReference>
<evidence type="ECO:0000259" key="7">
    <source>
        <dbReference type="PROSITE" id="PS51085"/>
    </source>
</evidence>
<organism evidence="8 9">
    <name type="scientific">Caerostris darwini</name>
    <dbReference type="NCBI Taxonomy" id="1538125"/>
    <lineage>
        <taxon>Eukaryota</taxon>
        <taxon>Metazoa</taxon>
        <taxon>Ecdysozoa</taxon>
        <taxon>Arthropoda</taxon>
        <taxon>Chelicerata</taxon>
        <taxon>Arachnida</taxon>
        <taxon>Araneae</taxon>
        <taxon>Araneomorphae</taxon>
        <taxon>Entelegynae</taxon>
        <taxon>Araneoidea</taxon>
        <taxon>Araneidae</taxon>
        <taxon>Caerostris</taxon>
    </lineage>
</organism>
<proteinExistence type="inferred from homology"/>
<dbReference type="InterPro" id="IPR012675">
    <property type="entry name" value="Beta-grasp_dom_sf"/>
</dbReference>
<dbReference type="SUPFAM" id="SSF54292">
    <property type="entry name" value="2Fe-2S ferredoxin-like"/>
    <property type="match status" value="1"/>
</dbReference>
<dbReference type="CDD" id="cd00207">
    <property type="entry name" value="fer2"/>
    <property type="match status" value="1"/>
</dbReference>
<evidence type="ECO:0000256" key="4">
    <source>
        <dbReference type="ARBA" id="ARBA00023004"/>
    </source>
</evidence>
<keyword evidence="4" id="KW-0408">Iron</keyword>
<dbReference type="Pfam" id="PF00111">
    <property type="entry name" value="Fer2"/>
    <property type="match status" value="1"/>
</dbReference>
<keyword evidence="9" id="KW-1185">Reference proteome</keyword>
<feature type="domain" description="2Fe-2S ferredoxin-type" evidence="7">
    <location>
        <begin position="71"/>
        <end position="174"/>
    </location>
</feature>
<dbReference type="PANTHER" id="PTHR23426:SF65">
    <property type="entry name" value="FERREDOXIN-2, MITOCHONDRIAL"/>
    <property type="match status" value="1"/>
</dbReference>
<dbReference type="InterPro" id="IPR018298">
    <property type="entry name" value="Adrenodoxin_Fe-S_BS"/>
</dbReference>
<dbReference type="GO" id="GO:0009055">
    <property type="term" value="F:electron transfer activity"/>
    <property type="evidence" value="ECO:0007669"/>
    <property type="project" value="TreeGrafter"/>
</dbReference>
<comment type="cofactor">
    <cofactor evidence="6">
        <name>[2Fe-2S] cluster</name>
        <dbReference type="ChEBI" id="CHEBI:190135"/>
    </cofactor>
</comment>
<dbReference type="PRINTS" id="PR00355">
    <property type="entry name" value="ADRENODOXIN"/>
</dbReference>
<protein>
    <submittedName>
        <fullName evidence="8">Ferredoxin-2, mitochondrial</fullName>
    </submittedName>
</protein>
<evidence type="ECO:0000313" key="8">
    <source>
        <dbReference type="EMBL" id="GIY35813.1"/>
    </source>
</evidence>
<dbReference type="GO" id="GO:0005739">
    <property type="term" value="C:mitochondrion"/>
    <property type="evidence" value="ECO:0007669"/>
    <property type="project" value="TreeGrafter"/>
</dbReference>